<reference evidence="4 5" key="1">
    <citation type="submission" date="2024-05" db="EMBL/GenBank/DDBJ databases">
        <title>Genetic variation in Jamaican populations of the coffee berry borer (Hypothenemus hampei).</title>
        <authorList>
            <person name="Errbii M."/>
            <person name="Myrie A."/>
        </authorList>
    </citation>
    <scope>NUCLEOTIDE SEQUENCE [LARGE SCALE GENOMIC DNA]</scope>
    <source>
        <strain evidence="4">JA-Hopewell-2020-01-JO</strain>
        <tissue evidence="4">Whole body</tissue>
    </source>
</reference>
<dbReference type="InterPro" id="IPR039147">
    <property type="entry name" value="ASB17"/>
</dbReference>
<evidence type="ECO:0000256" key="1">
    <source>
        <dbReference type="ARBA" id="ARBA00022786"/>
    </source>
</evidence>
<evidence type="ECO:0000259" key="3">
    <source>
        <dbReference type="PROSITE" id="PS50225"/>
    </source>
</evidence>
<keyword evidence="2" id="KW-0040">ANK repeat</keyword>
<dbReference type="InterPro" id="IPR036036">
    <property type="entry name" value="SOCS_box-like_dom_sf"/>
</dbReference>
<organism evidence="4 5">
    <name type="scientific">Hypothenemus hampei</name>
    <name type="common">Coffee berry borer</name>
    <dbReference type="NCBI Taxonomy" id="57062"/>
    <lineage>
        <taxon>Eukaryota</taxon>
        <taxon>Metazoa</taxon>
        <taxon>Ecdysozoa</taxon>
        <taxon>Arthropoda</taxon>
        <taxon>Hexapoda</taxon>
        <taxon>Insecta</taxon>
        <taxon>Pterygota</taxon>
        <taxon>Neoptera</taxon>
        <taxon>Endopterygota</taxon>
        <taxon>Coleoptera</taxon>
        <taxon>Polyphaga</taxon>
        <taxon>Cucujiformia</taxon>
        <taxon>Curculionidae</taxon>
        <taxon>Scolytinae</taxon>
        <taxon>Hypothenemus</taxon>
    </lineage>
</organism>
<dbReference type="EMBL" id="JBDJPC010000003">
    <property type="protein sequence ID" value="KAL1509683.1"/>
    <property type="molecule type" value="Genomic_DNA"/>
</dbReference>
<dbReference type="PANTHER" id="PTHR20966">
    <property type="entry name" value="ANKYRIN REPEAT AND SOCS BOX PROTEIN 17"/>
    <property type="match status" value="1"/>
</dbReference>
<sequence>MEQFLECYLDGFEEAPRNTLYNRRNRKQMVEYINTLIQGCAGVDNDNTETTCKEAISTLIRYHNKAKTANGTVCMMGKYHNILYVAMKLCYLWQMQDAELVCQLLREIYLCEQTFERIVIGAIFGTKAPYYLAGWKSDFDNQEENVRGMVYFLDKANRGKMTIPYQHGSLKFRFIDLPIESCGQASPVKLCVQLGLPDRLLILLRFGALILDCIEQMTNIQIIMKRLLEFNHCYPYNLVACLQLLLRIVPEINFRSIENPTEDDHKIDPLIKRNLFEEYEDLIEDGLLPAARCGKSPAELKHLCRCVIRRRLWENFCLPHGIRMLSLPEELWRYLDILDD</sequence>
<dbReference type="PROSITE" id="PS50225">
    <property type="entry name" value="SOCS"/>
    <property type="match status" value="1"/>
</dbReference>
<dbReference type="AlphaFoldDB" id="A0ABD1F697"/>
<comment type="caution">
    <text evidence="4">The sequence shown here is derived from an EMBL/GenBank/DDBJ whole genome shotgun (WGS) entry which is preliminary data.</text>
</comment>
<proteinExistence type="predicted"/>
<gene>
    <name evidence="4" type="ORF">ABEB36_004386</name>
</gene>
<dbReference type="Pfam" id="PF07525">
    <property type="entry name" value="SOCS_box"/>
    <property type="match status" value="1"/>
</dbReference>
<dbReference type="PANTHER" id="PTHR20966:SF2">
    <property type="entry name" value="ANKYRIN REPEAT AND SOCS BOX PROTEIN 17"/>
    <property type="match status" value="1"/>
</dbReference>
<keyword evidence="5" id="KW-1185">Reference proteome</keyword>
<dbReference type="SMART" id="SM00969">
    <property type="entry name" value="SOCS_box"/>
    <property type="match status" value="1"/>
</dbReference>
<name>A0ABD1F697_HYPHA</name>
<evidence type="ECO:0000313" key="5">
    <source>
        <dbReference type="Proteomes" id="UP001566132"/>
    </source>
</evidence>
<keyword evidence="1" id="KW-0833">Ubl conjugation pathway</keyword>
<accession>A0ABD1F697</accession>
<dbReference type="Proteomes" id="UP001566132">
    <property type="component" value="Unassembled WGS sequence"/>
</dbReference>
<dbReference type="Gene3D" id="1.10.750.20">
    <property type="entry name" value="SOCS box"/>
    <property type="match status" value="1"/>
</dbReference>
<dbReference type="InterPro" id="IPR001496">
    <property type="entry name" value="SOCS_box"/>
</dbReference>
<feature type="domain" description="SOCS box" evidence="3">
    <location>
        <begin position="295"/>
        <end position="340"/>
    </location>
</feature>
<evidence type="ECO:0000256" key="2">
    <source>
        <dbReference type="ARBA" id="ARBA00023043"/>
    </source>
</evidence>
<evidence type="ECO:0000313" key="4">
    <source>
        <dbReference type="EMBL" id="KAL1509683.1"/>
    </source>
</evidence>
<protein>
    <recommendedName>
        <fullName evidence="3">SOCS box domain-containing protein</fullName>
    </recommendedName>
</protein>
<dbReference type="SUPFAM" id="SSF158235">
    <property type="entry name" value="SOCS box-like"/>
    <property type="match status" value="1"/>
</dbReference>